<sequence length="531" mass="60744">MVVSTCSWDSQSYDLLITEAGFHNIEVCDLPEELCKDICQKSLMINGKELSPPQLQRVVDAEQTRNPRFLKIVLSEVSIFGYFRLLDKKIDSLIYCNGVKHLLSKVLQRLEEDYNSGDHCHLVQQVLSALVVSHQGLTETDILSIFQIHSNSWSPFYFAVENLIINDSGLLRFAFPELKEAIEAAYLDSEEKRIAVKRQLIDYFEKMLEEVDEGANFSNLALRRVANELPWLQKSVGDTAGLIQTLSNVGVFHILEQKSEYELIDLWAATGLDQDTICQKLLKSFDIAVCDMYNLQQRSNMLDEYPPGYLEKMEGKLQEDVRKSLLRDNKYFLACSYVEDVEYDKAQPLHESVMLECRGLLKEMYDPRVKQTLAFTCSGLGVLYLKQRMFEEAEPLFFESIEHHEPLGNKKAICEAKVNIGLIKMDTGHLDKALEFLNDALQTFEQIYFGHLPIVVGNVLTNIALCHRRMGKVEKAEAMYLRSLKVKAHAVGWSHESIAVCYMNLGALEFSPRNNYAKAEEWSHKALKILE</sequence>
<dbReference type="PANTHER" id="PTHR19860:SF40">
    <property type="entry name" value="WD40 REPEAT-CONTAINING PROTEIN"/>
    <property type="match status" value="1"/>
</dbReference>
<dbReference type="Pfam" id="PF13424">
    <property type="entry name" value="TPR_12"/>
    <property type="match status" value="1"/>
</dbReference>
<dbReference type="Pfam" id="PF13176">
    <property type="entry name" value="TPR_7"/>
    <property type="match status" value="1"/>
</dbReference>
<accession>A0AAV4I6Q7</accession>
<proteinExistence type="predicted"/>
<protein>
    <submittedName>
        <fullName evidence="2">Nephrocystin-3</fullName>
    </submittedName>
</protein>
<dbReference type="SMART" id="SM00028">
    <property type="entry name" value="TPR"/>
    <property type="match status" value="3"/>
</dbReference>
<evidence type="ECO:0000313" key="3">
    <source>
        <dbReference type="Proteomes" id="UP000762676"/>
    </source>
</evidence>
<dbReference type="Proteomes" id="UP000762676">
    <property type="component" value="Unassembled WGS sequence"/>
</dbReference>
<dbReference type="Pfam" id="PF13181">
    <property type="entry name" value="TPR_8"/>
    <property type="match status" value="1"/>
</dbReference>
<evidence type="ECO:0000256" key="1">
    <source>
        <dbReference type="ARBA" id="ARBA00022737"/>
    </source>
</evidence>
<organism evidence="2 3">
    <name type="scientific">Elysia marginata</name>
    <dbReference type="NCBI Taxonomy" id="1093978"/>
    <lineage>
        <taxon>Eukaryota</taxon>
        <taxon>Metazoa</taxon>
        <taxon>Spiralia</taxon>
        <taxon>Lophotrochozoa</taxon>
        <taxon>Mollusca</taxon>
        <taxon>Gastropoda</taxon>
        <taxon>Heterobranchia</taxon>
        <taxon>Euthyneura</taxon>
        <taxon>Panpulmonata</taxon>
        <taxon>Sacoglossa</taxon>
        <taxon>Placobranchoidea</taxon>
        <taxon>Plakobranchidae</taxon>
        <taxon>Elysia</taxon>
    </lineage>
</organism>
<dbReference type="Gene3D" id="1.25.40.10">
    <property type="entry name" value="Tetratricopeptide repeat domain"/>
    <property type="match status" value="1"/>
</dbReference>
<dbReference type="PANTHER" id="PTHR19860">
    <property type="entry name" value="DDB1- AND CUL4-ASSOCIATED FACTOR 12-RELATED"/>
    <property type="match status" value="1"/>
</dbReference>
<keyword evidence="3" id="KW-1185">Reference proteome</keyword>
<gene>
    <name evidence="2" type="ORF">ElyMa_006505300</name>
</gene>
<dbReference type="InterPro" id="IPR011990">
    <property type="entry name" value="TPR-like_helical_dom_sf"/>
</dbReference>
<keyword evidence="1" id="KW-0677">Repeat</keyword>
<feature type="non-terminal residue" evidence="2">
    <location>
        <position position="531"/>
    </location>
</feature>
<reference evidence="2 3" key="1">
    <citation type="journal article" date="2021" name="Elife">
        <title>Chloroplast acquisition without the gene transfer in kleptoplastic sea slugs, Plakobranchus ocellatus.</title>
        <authorList>
            <person name="Maeda T."/>
            <person name="Takahashi S."/>
            <person name="Yoshida T."/>
            <person name="Shimamura S."/>
            <person name="Takaki Y."/>
            <person name="Nagai Y."/>
            <person name="Toyoda A."/>
            <person name="Suzuki Y."/>
            <person name="Arimoto A."/>
            <person name="Ishii H."/>
            <person name="Satoh N."/>
            <person name="Nishiyama T."/>
            <person name="Hasebe M."/>
            <person name="Maruyama T."/>
            <person name="Minagawa J."/>
            <person name="Obokata J."/>
            <person name="Shigenobu S."/>
        </authorList>
    </citation>
    <scope>NUCLEOTIDE SEQUENCE [LARGE SCALE GENOMIC DNA]</scope>
</reference>
<dbReference type="InterPro" id="IPR051191">
    <property type="entry name" value="DCAF12"/>
</dbReference>
<dbReference type="AlphaFoldDB" id="A0AAV4I6Q7"/>
<dbReference type="EMBL" id="BMAT01013041">
    <property type="protein sequence ID" value="GFS04809.1"/>
    <property type="molecule type" value="Genomic_DNA"/>
</dbReference>
<comment type="caution">
    <text evidence="2">The sequence shown here is derived from an EMBL/GenBank/DDBJ whole genome shotgun (WGS) entry which is preliminary data.</text>
</comment>
<name>A0AAV4I6Q7_9GAST</name>
<evidence type="ECO:0000313" key="2">
    <source>
        <dbReference type="EMBL" id="GFS04809.1"/>
    </source>
</evidence>
<dbReference type="InterPro" id="IPR019734">
    <property type="entry name" value="TPR_rpt"/>
</dbReference>
<dbReference type="SUPFAM" id="SSF48452">
    <property type="entry name" value="TPR-like"/>
    <property type="match status" value="1"/>
</dbReference>
<dbReference type="GO" id="GO:0080008">
    <property type="term" value="C:Cul4-RING E3 ubiquitin ligase complex"/>
    <property type="evidence" value="ECO:0007669"/>
    <property type="project" value="TreeGrafter"/>
</dbReference>